<dbReference type="InterPro" id="IPR027271">
    <property type="entry name" value="Acetolactate_synth/TF_NikR_C"/>
</dbReference>
<evidence type="ECO:0000313" key="12">
    <source>
        <dbReference type="Proteomes" id="UP001575105"/>
    </source>
</evidence>
<reference evidence="11 12" key="1">
    <citation type="submission" date="2024-08" db="EMBL/GenBank/DDBJ databases">
        <title>Whole-genome sequencing of halo(alkali)philic microorganisms from hypersaline lakes.</title>
        <authorList>
            <person name="Sorokin D.Y."/>
            <person name="Merkel A.Y."/>
            <person name="Messina E."/>
            <person name="Yakimov M."/>
        </authorList>
    </citation>
    <scope>NUCLEOTIDE SEQUENCE [LARGE SCALE GENOMIC DNA]</scope>
    <source>
        <strain evidence="11 12">AB-hyl4</strain>
    </source>
</reference>
<feature type="region of interest" description="Disordered" evidence="9">
    <location>
        <begin position="166"/>
        <end position="201"/>
    </location>
</feature>
<dbReference type="PROSITE" id="PS51671">
    <property type="entry name" value="ACT"/>
    <property type="match status" value="1"/>
</dbReference>
<proteinExistence type="inferred from homology"/>
<dbReference type="NCBIfam" id="TIGR00119">
    <property type="entry name" value="acolac_sm"/>
    <property type="match status" value="1"/>
</dbReference>
<evidence type="ECO:0000256" key="5">
    <source>
        <dbReference type="ARBA" id="ARBA00013145"/>
    </source>
</evidence>
<dbReference type="SUPFAM" id="SSF55021">
    <property type="entry name" value="ACT-like"/>
    <property type="match status" value="2"/>
</dbReference>
<evidence type="ECO:0000256" key="4">
    <source>
        <dbReference type="ARBA" id="ARBA00011744"/>
    </source>
</evidence>
<dbReference type="PANTHER" id="PTHR30239">
    <property type="entry name" value="ACETOLACTATE SYNTHASE SMALL SUBUNIT"/>
    <property type="match status" value="1"/>
</dbReference>
<dbReference type="InterPro" id="IPR045865">
    <property type="entry name" value="ACT-like_dom_sf"/>
</dbReference>
<evidence type="ECO:0000256" key="6">
    <source>
        <dbReference type="ARBA" id="ARBA00022605"/>
    </source>
</evidence>
<dbReference type="NCBIfam" id="NF008864">
    <property type="entry name" value="PRK11895.1"/>
    <property type="match status" value="1"/>
</dbReference>
<accession>A0ABV4U747</accession>
<comment type="similarity">
    <text evidence="3">Belongs to the acetolactate synthase small subunit family.</text>
</comment>
<dbReference type="GO" id="GO:0003984">
    <property type="term" value="F:acetolactate synthase activity"/>
    <property type="evidence" value="ECO:0007669"/>
    <property type="project" value="UniProtKB-EC"/>
</dbReference>
<dbReference type="InterPro" id="IPR004789">
    <property type="entry name" value="Acetalactate_synth_ssu"/>
</dbReference>
<evidence type="ECO:0000256" key="3">
    <source>
        <dbReference type="ARBA" id="ARBA00006341"/>
    </source>
</evidence>
<dbReference type="Proteomes" id="UP001575105">
    <property type="component" value="Unassembled WGS sequence"/>
</dbReference>
<protein>
    <recommendedName>
        <fullName evidence="5">acetolactate synthase</fullName>
        <ecNumber evidence="5">2.2.1.6</ecNumber>
    </recommendedName>
</protein>
<name>A0ABV4U747_9BACT</name>
<evidence type="ECO:0000256" key="7">
    <source>
        <dbReference type="ARBA" id="ARBA00023304"/>
    </source>
</evidence>
<dbReference type="Pfam" id="PF22629">
    <property type="entry name" value="ACT_AHAS_ss"/>
    <property type="match status" value="1"/>
</dbReference>
<sequence>MSETSQTWRHVIAALVTNEPGVLAQVAGMFAARGFNIDSLVVGRTDNPELSRMTIVVSGDDAVLEQVRKQLQKLVPVVKVVDYQDTAFVERDLMLVQVAVGDAHKRQEIITIADLFRAKVVDVASDRLMVELAGTEGKIEAFIDLVQPYGIVELARTGIIAMPRGRATSSDRPALAGTARRGKPSEGPADSGVDDADLPPG</sequence>
<dbReference type="InterPro" id="IPR019455">
    <property type="entry name" value="Acetolactate_synth_ssu_C"/>
</dbReference>
<evidence type="ECO:0000259" key="10">
    <source>
        <dbReference type="PROSITE" id="PS51671"/>
    </source>
</evidence>
<comment type="pathway">
    <text evidence="2">Amino-acid biosynthesis; L-valine biosynthesis; L-valine from pyruvate: step 1/4.</text>
</comment>
<dbReference type="EC" id="2.2.1.6" evidence="5"/>
<keyword evidence="6" id="KW-0028">Amino-acid biosynthesis</keyword>
<feature type="domain" description="ACT" evidence="10">
    <location>
        <begin position="11"/>
        <end position="85"/>
    </location>
</feature>
<dbReference type="InterPro" id="IPR002912">
    <property type="entry name" value="ACT_dom"/>
</dbReference>
<comment type="subunit">
    <text evidence="4">Dimer of large and small chains.</text>
</comment>
<keyword evidence="7" id="KW-0100">Branched-chain amino acid biosynthesis</keyword>
<organism evidence="11 12">
    <name type="scientific">Natronomicrosphaera hydrolytica</name>
    <dbReference type="NCBI Taxonomy" id="3242702"/>
    <lineage>
        <taxon>Bacteria</taxon>
        <taxon>Pseudomonadati</taxon>
        <taxon>Planctomycetota</taxon>
        <taxon>Phycisphaerae</taxon>
        <taxon>Phycisphaerales</taxon>
        <taxon>Phycisphaeraceae</taxon>
        <taxon>Natronomicrosphaera</taxon>
    </lineage>
</organism>
<keyword evidence="12" id="KW-1185">Reference proteome</keyword>
<comment type="caution">
    <text evidence="11">The sequence shown here is derived from an EMBL/GenBank/DDBJ whole genome shotgun (WGS) entry which is preliminary data.</text>
</comment>
<dbReference type="PANTHER" id="PTHR30239:SF0">
    <property type="entry name" value="ACETOLACTATE SYNTHASE SMALL SUBUNIT 1, CHLOROPLASTIC"/>
    <property type="match status" value="1"/>
</dbReference>
<dbReference type="InterPro" id="IPR054480">
    <property type="entry name" value="AHAS_small-like_ACT"/>
</dbReference>
<evidence type="ECO:0000256" key="2">
    <source>
        <dbReference type="ARBA" id="ARBA00005025"/>
    </source>
</evidence>
<gene>
    <name evidence="11" type="primary">ilvN</name>
    <name evidence="11" type="ORF">ACERK3_14075</name>
</gene>
<dbReference type="Gene3D" id="3.30.70.1150">
    <property type="entry name" value="ACT-like. Chain A, domain 2"/>
    <property type="match status" value="1"/>
</dbReference>
<evidence type="ECO:0000256" key="9">
    <source>
        <dbReference type="SAM" id="MobiDB-lite"/>
    </source>
</evidence>
<dbReference type="Gene3D" id="3.30.70.260">
    <property type="match status" value="1"/>
</dbReference>
<keyword evidence="11" id="KW-0808">Transferase</keyword>
<dbReference type="InterPro" id="IPR039557">
    <property type="entry name" value="AHAS_ACT"/>
</dbReference>
<dbReference type="CDD" id="cd04878">
    <property type="entry name" value="ACT_AHAS"/>
    <property type="match status" value="1"/>
</dbReference>
<dbReference type="EMBL" id="JBGUBD010000008">
    <property type="protein sequence ID" value="MFA9479413.1"/>
    <property type="molecule type" value="Genomic_DNA"/>
</dbReference>
<comment type="catalytic activity">
    <reaction evidence="8">
        <text>2 pyruvate + H(+) = (2S)-2-acetolactate + CO2</text>
        <dbReference type="Rhea" id="RHEA:25249"/>
        <dbReference type="ChEBI" id="CHEBI:15361"/>
        <dbReference type="ChEBI" id="CHEBI:15378"/>
        <dbReference type="ChEBI" id="CHEBI:16526"/>
        <dbReference type="ChEBI" id="CHEBI:58476"/>
        <dbReference type="EC" id="2.2.1.6"/>
    </reaction>
</comment>
<comment type="pathway">
    <text evidence="1">Amino-acid biosynthesis; L-isoleucine biosynthesis; L-isoleucine from 2-oxobutanoate: step 1/4.</text>
</comment>
<evidence type="ECO:0000313" key="11">
    <source>
        <dbReference type="EMBL" id="MFA9479413.1"/>
    </source>
</evidence>
<dbReference type="Pfam" id="PF10369">
    <property type="entry name" value="ALS_ss_C"/>
    <property type="match status" value="1"/>
</dbReference>
<dbReference type="RefSeq" id="WP_425346332.1">
    <property type="nucleotide sequence ID" value="NZ_JBGUBD010000008.1"/>
</dbReference>
<feature type="compositionally biased region" description="Acidic residues" evidence="9">
    <location>
        <begin position="192"/>
        <end position="201"/>
    </location>
</feature>
<evidence type="ECO:0000256" key="8">
    <source>
        <dbReference type="ARBA" id="ARBA00048670"/>
    </source>
</evidence>
<evidence type="ECO:0000256" key="1">
    <source>
        <dbReference type="ARBA" id="ARBA00004974"/>
    </source>
</evidence>